<dbReference type="GO" id="GO:0044780">
    <property type="term" value="P:bacterial-type flagellum assembly"/>
    <property type="evidence" value="ECO:0007669"/>
    <property type="project" value="InterPro"/>
</dbReference>
<evidence type="ECO:0000256" key="4">
    <source>
        <dbReference type="ARBA" id="ARBA00016244"/>
    </source>
</evidence>
<dbReference type="Proteomes" id="UP000596092">
    <property type="component" value="Chromosome"/>
</dbReference>
<evidence type="ECO:0000313" key="10">
    <source>
        <dbReference type="EMBL" id="QQG66004.1"/>
    </source>
</evidence>
<dbReference type="AlphaFoldDB" id="A0A7T5VDQ3"/>
<dbReference type="InterPro" id="IPR010930">
    <property type="entry name" value="Flg_bb/hook_C_dom"/>
</dbReference>
<gene>
    <name evidence="7 10" type="primary">flgK</name>
    <name evidence="10" type="ORF">HP555_09055</name>
</gene>
<dbReference type="PANTHER" id="PTHR30033">
    <property type="entry name" value="FLAGELLAR HOOK-ASSOCIATED PROTEIN 1"/>
    <property type="match status" value="1"/>
</dbReference>
<dbReference type="KEGG" id="dog:HP555_09055"/>
<accession>A0A7T5VDQ3</accession>
<dbReference type="Pfam" id="PF06429">
    <property type="entry name" value="Flg_bbr_C"/>
    <property type="match status" value="1"/>
</dbReference>
<dbReference type="InterPro" id="IPR002371">
    <property type="entry name" value="FlgK"/>
</dbReference>
<feature type="domain" description="Flagellar hook-associated protein FlgK helical" evidence="9">
    <location>
        <begin position="95"/>
        <end position="324"/>
    </location>
</feature>
<proteinExistence type="inferred from homology"/>
<name>A0A7T5VDQ3_9BACT</name>
<evidence type="ECO:0000256" key="1">
    <source>
        <dbReference type="ARBA" id="ARBA00004365"/>
    </source>
</evidence>
<evidence type="ECO:0000313" key="11">
    <source>
        <dbReference type="Proteomes" id="UP000596092"/>
    </source>
</evidence>
<dbReference type="EMBL" id="CP054140">
    <property type="protein sequence ID" value="QQG66004.1"/>
    <property type="molecule type" value="Genomic_DNA"/>
</dbReference>
<evidence type="ECO:0000256" key="2">
    <source>
        <dbReference type="ARBA" id="ARBA00004613"/>
    </source>
</evidence>
<keyword evidence="10" id="KW-0969">Cilium</keyword>
<dbReference type="NCBIfam" id="TIGR02492">
    <property type="entry name" value="flgK_ends"/>
    <property type="match status" value="1"/>
</dbReference>
<evidence type="ECO:0000259" key="9">
    <source>
        <dbReference type="Pfam" id="PF22638"/>
    </source>
</evidence>
<dbReference type="GO" id="GO:0005576">
    <property type="term" value="C:extracellular region"/>
    <property type="evidence" value="ECO:0007669"/>
    <property type="project" value="UniProtKB-SubCell"/>
</dbReference>
<keyword evidence="10" id="KW-0966">Cell projection</keyword>
<dbReference type="Pfam" id="PF22638">
    <property type="entry name" value="FlgK_D1"/>
    <property type="match status" value="1"/>
</dbReference>
<comment type="subcellular location">
    <subcellularLocation>
        <location evidence="1 7">Bacterial flagellum</location>
    </subcellularLocation>
    <subcellularLocation>
        <location evidence="2 7">Secreted</location>
    </subcellularLocation>
</comment>
<keyword evidence="5 7" id="KW-0964">Secreted</keyword>
<dbReference type="PRINTS" id="PR01005">
    <property type="entry name" value="FLGHOOKAP1"/>
</dbReference>
<feature type="domain" description="Flagellar basal-body/hook protein C-terminal" evidence="8">
    <location>
        <begin position="425"/>
        <end position="463"/>
    </location>
</feature>
<dbReference type="RefSeq" id="WP_199261722.1">
    <property type="nucleotide sequence ID" value="NZ_CP054140.1"/>
</dbReference>
<evidence type="ECO:0000256" key="6">
    <source>
        <dbReference type="ARBA" id="ARBA00023143"/>
    </source>
</evidence>
<sequence>MTSLLNALNAGKTSLLTNQKSIEVVGTNIANINTAGYSRQRADLSDVPALNFGDFFIGQGVAVTSVSRDYNLFINQQLQSKSIEYGEETGKSNSLAELERVFNIGKDNLATQINEFFDAWRELTTNPNGQVERDIVIQRGQFLGDAFQGITTELDTIQQNMNTEIAAEIDGLNEKIAEVARLNERISMVEVAGQSANAARDQRDVLLNELSEALGVQSYTDNRGMVNLLLPGGMPLVQGNMASTITTVSNGTDVHLQLQVAGSTLEVFPENLGGKMKGMFTIRDEFIAGLRQDLNTLARDFTEAINTEHRSGYGSDGVSGRDFFLDMATLGPNDVPSRNVRVVLTDGSQVAAAGNPAAAPGDNEAALRIAQLETGHKVAGTKDTFDSFYSTIVATVGIEAARNRLALSGARDATVQLQNLRDGYSGVSLEEEMIDLIQFQRGFESSAKFLATVDEMISTLLELKR</sequence>
<comment type="similarity">
    <text evidence="3 7">Belongs to the flagella basal body rod proteins family.</text>
</comment>
<organism evidence="10 11">
    <name type="scientific">Desulfobulbus oligotrophicus</name>
    <dbReference type="NCBI Taxonomy" id="1909699"/>
    <lineage>
        <taxon>Bacteria</taxon>
        <taxon>Pseudomonadati</taxon>
        <taxon>Thermodesulfobacteriota</taxon>
        <taxon>Desulfobulbia</taxon>
        <taxon>Desulfobulbales</taxon>
        <taxon>Desulfobulbaceae</taxon>
        <taxon>Desulfobulbus</taxon>
    </lineage>
</organism>
<evidence type="ECO:0000256" key="5">
    <source>
        <dbReference type="ARBA" id="ARBA00022525"/>
    </source>
</evidence>
<protein>
    <recommendedName>
        <fullName evidence="4 7">Flagellar hook-associated protein 1</fullName>
        <shortName evidence="7">HAP1</shortName>
    </recommendedName>
</protein>
<keyword evidence="10" id="KW-0282">Flagellum</keyword>
<dbReference type="SUPFAM" id="SSF64518">
    <property type="entry name" value="Phase 1 flagellin"/>
    <property type="match status" value="1"/>
</dbReference>
<evidence type="ECO:0000256" key="3">
    <source>
        <dbReference type="ARBA" id="ARBA00009677"/>
    </source>
</evidence>
<reference evidence="10 11" key="1">
    <citation type="submission" date="2020-05" db="EMBL/GenBank/DDBJ databases">
        <title>Complete genome of Desulfobulbus oligotrophicus.</title>
        <authorList>
            <person name="Podar M."/>
        </authorList>
    </citation>
    <scope>NUCLEOTIDE SEQUENCE [LARGE SCALE GENOMIC DNA]</scope>
    <source>
        <strain evidence="10 11">Prop6</strain>
    </source>
</reference>
<dbReference type="InterPro" id="IPR053927">
    <property type="entry name" value="FlgK_helical"/>
</dbReference>
<keyword evidence="11" id="KW-1185">Reference proteome</keyword>
<dbReference type="PANTHER" id="PTHR30033:SF1">
    <property type="entry name" value="FLAGELLAR HOOK-ASSOCIATED PROTEIN 1"/>
    <property type="match status" value="1"/>
</dbReference>
<evidence type="ECO:0000259" key="8">
    <source>
        <dbReference type="Pfam" id="PF06429"/>
    </source>
</evidence>
<dbReference type="GO" id="GO:0005198">
    <property type="term" value="F:structural molecule activity"/>
    <property type="evidence" value="ECO:0007669"/>
    <property type="project" value="UniProtKB-UniRule"/>
</dbReference>
<dbReference type="GO" id="GO:0009424">
    <property type="term" value="C:bacterial-type flagellum hook"/>
    <property type="evidence" value="ECO:0007669"/>
    <property type="project" value="UniProtKB-UniRule"/>
</dbReference>
<evidence type="ECO:0000256" key="7">
    <source>
        <dbReference type="RuleBase" id="RU362065"/>
    </source>
</evidence>
<keyword evidence="6 7" id="KW-0975">Bacterial flagellum</keyword>